<comment type="subcellular location">
    <subcellularLocation>
        <location evidence="1">Cell envelope</location>
    </subcellularLocation>
</comment>
<dbReference type="InterPro" id="IPR028082">
    <property type="entry name" value="Peripla_BP_I"/>
</dbReference>
<dbReference type="RefSeq" id="WP_336588027.1">
    <property type="nucleotide sequence ID" value="NZ_JBBAXC010000014.1"/>
</dbReference>
<evidence type="ECO:0000313" key="4">
    <source>
        <dbReference type="EMBL" id="MEI5908579.1"/>
    </source>
</evidence>
<dbReference type="Gene3D" id="3.40.50.2300">
    <property type="match status" value="2"/>
</dbReference>
<dbReference type="EMBL" id="JBBAXC010000014">
    <property type="protein sequence ID" value="MEI5908579.1"/>
    <property type="molecule type" value="Genomic_DNA"/>
</dbReference>
<comment type="caution">
    <text evidence="4">The sequence shown here is derived from an EMBL/GenBank/DDBJ whole genome shotgun (WGS) entry which is preliminary data.</text>
</comment>
<feature type="domain" description="Periplasmic binding protein" evidence="3">
    <location>
        <begin position="49"/>
        <end position="302"/>
    </location>
</feature>
<keyword evidence="5" id="KW-1185">Reference proteome</keyword>
<dbReference type="Proteomes" id="UP001312865">
    <property type="component" value="Unassembled WGS sequence"/>
</dbReference>
<sequence>MQKFIVFLLSFVCCVLLYFTIISVGTVFRTDWQLPQSKSNEESEYHLVLITQELDTPFWSQVGVGAKTQAEKEDASLEVWGSYGKNQEDFLKKMEIAIYSQIDGIIVQGLDTEEFTDLIREKASSYGIPVITVANDIPKDASLRRTYVGSNQYLAGQMVAQQLVSDMGESGEVVLMYNSEKEYYQEQRLNGMKEVLKDYPTIQTIEVGTVDKREGIISTTRALLNEKPNLDAFIAVDANITGDMIQELESRSQIEPYYLYSFDDNPESLSLLKQGKLDGILEQSPSEMGKVSVTLMMSWLRNETVPLDWEGYLTDIRMVKVTDMK</sequence>
<dbReference type="PANTHER" id="PTHR30036:SF7">
    <property type="entry name" value="ABC TRANSPORTER PERIPLASMIC-BINDING PROTEIN YPHF"/>
    <property type="match status" value="1"/>
</dbReference>
<dbReference type="InterPro" id="IPR050555">
    <property type="entry name" value="Bact_Solute-Bind_Prot2"/>
</dbReference>
<evidence type="ECO:0000313" key="5">
    <source>
        <dbReference type="Proteomes" id="UP001312865"/>
    </source>
</evidence>
<dbReference type="Pfam" id="PF13407">
    <property type="entry name" value="Peripla_BP_4"/>
    <property type="match status" value="1"/>
</dbReference>
<protein>
    <submittedName>
        <fullName evidence="4">Substrate-binding domain-containing protein</fullName>
    </submittedName>
</protein>
<proteinExistence type="inferred from homology"/>
<organism evidence="4 5">
    <name type="scientific">Bacillus spongiae</name>
    <dbReference type="NCBI Taxonomy" id="2683610"/>
    <lineage>
        <taxon>Bacteria</taxon>
        <taxon>Bacillati</taxon>
        <taxon>Bacillota</taxon>
        <taxon>Bacilli</taxon>
        <taxon>Bacillales</taxon>
        <taxon>Bacillaceae</taxon>
        <taxon>Bacillus</taxon>
    </lineage>
</organism>
<reference evidence="4 5" key="1">
    <citation type="journal article" date="2018" name="J. Microbiol.">
        <title>Bacillus spongiae sp. nov., isolated from sponge of Jeju Island.</title>
        <authorList>
            <person name="Lee G.E."/>
            <person name="Im W.T."/>
            <person name="Park J.S."/>
        </authorList>
    </citation>
    <scope>NUCLEOTIDE SEQUENCE [LARGE SCALE GENOMIC DNA]</scope>
    <source>
        <strain evidence="4 5">135PIL107-10</strain>
    </source>
</reference>
<evidence type="ECO:0000259" key="3">
    <source>
        <dbReference type="Pfam" id="PF13407"/>
    </source>
</evidence>
<gene>
    <name evidence="4" type="ORF">WAK64_16145</name>
</gene>
<dbReference type="SUPFAM" id="SSF53822">
    <property type="entry name" value="Periplasmic binding protein-like I"/>
    <property type="match status" value="1"/>
</dbReference>
<dbReference type="InterPro" id="IPR025997">
    <property type="entry name" value="SBP_2_dom"/>
</dbReference>
<name>A0ABU8HHD5_9BACI</name>
<accession>A0ABU8HHD5</accession>
<evidence type="ECO:0000256" key="2">
    <source>
        <dbReference type="ARBA" id="ARBA00007639"/>
    </source>
</evidence>
<comment type="similarity">
    <text evidence="2">Belongs to the bacterial solute-binding protein 2 family.</text>
</comment>
<dbReference type="PANTHER" id="PTHR30036">
    <property type="entry name" value="D-XYLOSE-BINDING PERIPLASMIC PROTEIN"/>
    <property type="match status" value="1"/>
</dbReference>
<evidence type="ECO:0000256" key="1">
    <source>
        <dbReference type="ARBA" id="ARBA00004196"/>
    </source>
</evidence>